<reference evidence="2" key="1">
    <citation type="submission" date="2016-10" db="EMBL/GenBank/DDBJ databases">
        <authorList>
            <person name="Varghese N."/>
            <person name="Submissions S."/>
        </authorList>
    </citation>
    <scope>NUCLEOTIDE SEQUENCE [LARGE SCALE GENOMIC DNA]</scope>
    <source>
        <strain evidence="2">DSM 18168</strain>
    </source>
</reference>
<name>A0A1I7JCP4_9GAMM</name>
<evidence type="ECO:0000313" key="1">
    <source>
        <dbReference type="EMBL" id="SFU82970.1"/>
    </source>
</evidence>
<dbReference type="AlphaFoldDB" id="A0A1I7JCP4"/>
<proteinExistence type="predicted"/>
<dbReference type="Proteomes" id="UP000242496">
    <property type="component" value="Unassembled WGS sequence"/>
</dbReference>
<dbReference type="STRING" id="351659.SAMN05421784_13023"/>
<organism evidence="1 2">
    <name type="scientific">Xenorhabdus koppenhoeferi</name>
    <dbReference type="NCBI Taxonomy" id="351659"/>
    <lineage>
        <taxon>Bacteria</taxon>
        <taxon>Pseudomonadati</taxon>
        <taxon>Pseudomonadota</taxon>
        <taxon>Gammaproteobacteria</taxon>
        <taxon>Enterobacterales</taxon>
        <taxon>Morganellaceae</taxon>
        <taxon>Xenorhabdus</taxon>
    </lineage>
</organism>
<keyword evidence="2" id="KW-1185">Reference proteome</keyword>
<dbReference type="EMBL" id="FPBJ01000030">
    <property type="protein sequence ID" value="SFU82970.1"/>
    <property type="molecule type" value="Genomic_DNA"/>
</dbReference>
<sequence>MKLDTHPNFALIWLIMLINDSDYRLNIFLLISYSGNKILFPGKI</sequence>
<accession>A0A1I7JCP4</accession>
<gene>
    <name evidence="1" type="ORF">SAMN05421784_13023</name>
</gene>
<evidence type="ECO:0000313" key="2">
    <source>
        <dbReference type="Proteomes" id="UP000242496"/>
    </source>
</evidence>
<protein>
    <submittedName>
        <fullName evidence="1">Uncharacterized protein</fullName>
    </submittedName>
</protein>